<dbReference type="Proteomes" id="UP001195769">
    <property type="component" value="Unassembled WGS sequence"/>
</dbReference>
<dbReference type="RefSeq" id="XP_041224631.1">
    <property type="nucleotide sequence ID" value="XM_041367264.1"/>
</dbReference>
<reference evidence="1" key="1">
    <citation type="journal article" date="2020" name="New Phytol.">
        <title>Comparative genomics reveals dynamic genome evolution in host specialist ectomycorrhizal fungi.</title>
        <authorList>
            <person name="Lofgren L.A."/>
            <person name="Nguyen N.H."/>
            <person name="Vilgalys R."/>
            <person name="Ruytinx J."/>
            <person name="Liao H.L."/>
            <person name="Branco S."/>
            <person name="Kuo A."/>
            <person name="LaButti K."/>
            <person name="Lipzen A."/>
            <person name="Andreopoulos W."/>
            <person name="Pangilinan J."/>
            <person name="Riley R."/>
            <person name="Hundley H."/>
            <person name="Na H."/>
            <person name="Barry K."/>
            <person name="Grigoriev I.V."/>
            <person name="Stajich J.E."/>
            <person name="Kennedy P.G."/>
        </authorList>
    </citation>
    <scope>NUCLEOTIDE SEQUENCE</scope>
    <source>
        <strain evidence="1">FC203</strain>
    </source>
</reference>
<organism evidence="1 2">
    <name type="scientific">Suillus fuscotomentosus</name>
    <dbReference type="NCBI Taxonomy" id="1912939"/>
    <lineage>
        <taxon>Eukaryota</taxon>
        <taxon>Fungi</taxon>
        <taxon>Dikarya</taxon>
        <taxon>Basidiomycota</taxon>
        <taxon>Agaricomycotina</taxon>
        <taxon>Agaricomycetes</taxon>
        <taxon>Agaricomycetidae</taxon>
        <taxon>Boletales</taxon>
        <taxon>Suillineae</taxon>
        <taxon>Suillaceae</taxon>
        <taxon>Suillus</taxon>
    </lineage>
</organism>
<evidence type="ECO:0000313" key="1">
    <source>
        <dbReference type="EMBL" id="KAG1899055.1"/>
    </source>
</evidence>
<accession>A0AAD4HIN6</accession>
<gene>
    <name evidence="1" type="ORF">F5891DRAFT_1190246</name>
</gene>
<comment type="caution">
    <text evidence="1">The sequence shown here is derived from an EMBL/GenBank/DDBJ whole genome shotgun (WGS) entry which is preliminary data.</text>
</comment>
<proteinExistence type="predicted"/>
<keyword evidence="2" id="KW-1185">Reference proteome</keyword>
<evidence type="ECO:0000313" key="2">
    <source>
        <dbReference type="Proteomes" id="UP001195769"/>
    </source>
</evidence>
<name>A0AAD4HIN6_9AGAM</name>
<dbReference type="AlphaFoldDB" id="A0AAD4HIN6"/>
<protein>
    <submittedName>
        <fullName evidence="1">Uncharacterized protein</fullName>
    </submittedName>
</protein>
<sequence length="167" mass="18860">MSLNALENIGEYNDYQWYFATPPFISPSPSAGPTPVPLQSDIFFSPLLLYCGWVCEGIPCTFATGNLQDFRAHCGASHFAGPKEVPIACEWQNCNYTKRGDPTVRVMRRDSIWRHTCEKHLFMKRDAHAMLSRLIDALSSARSPFIKMLVLLLYIPSIPATLSYLVQ</sequence>
<dbReference type="GeneID" id="64661562"/>
<dbReference type="EMBL" id="JABBWK010000035">
    <property type="protein sequence ID" value="KAG1899055.1"/>
    <property type="molecule type" value="Genomic_DNA"/>
</dbReference>